<keyword evidence="1" id="KW-0812">Transmembrane</keyword>
<evidence type="ECO:0000256" key="1">
    <source>
        <dbReference type="SAM" id="Phobius"/>
    </source>
</evidence>
<sequence length="36" mass="3854">MLERNQVPVDLVVGSSLGSMVVAFWAGGYAEKEGEK</sequence>
<evidence type="ECO:0008006" key="4">
    <source>
        <dbReference type="Google" id="ProtNLM"/>
    </source>
</evidence>
<keyword evidence="1" id="KW-0472">Membrane</keyword>
<keyword evidence="1" id="KW-1133">Transmembrane helix</keyword>
<keyword evidence="3" id="KW-1185">Reference proteome</keyword>
<accession>A0ABS9UJF5</accession>
<evidence type="ECO:0000313" key="3">
    <source>
        <dbReference type="Proteomes" id="UP001165488"/>
    </source>
</evidence>
<organism evidence="2 3">
    <name type="scientific">Belliella calami</name>
    <dbReference type="NCBI Taxonomy" id="2923436"/>
    <lineage>
        <taxon>Bacteria</taxon>
        <taxon>Pseudomonadati</taxon>
        <taxon>Bacteroidota</taxon>
        <taxon>Cytophagia</taxon>
        <taxon>Cytophagales</taxon>
        <taxon>Cyclobacteriaceae</taxon>
        <taxon>Belliella</taxon>
    </lineage>
</organism>
<feature type="transmembrane region" description="Helical" evidence="1">
    <location>
        <begin position="12"/>
        <end position="30"/>
    </location>
</feature>
<proteinExistence type="predicted"/>
<name>A0ABS9UJF5_9BACT</name>
<protein>
    <recommendedName>
        <fullName evidence="4">PNPLA domain-containing protein</fullName>
    </recommendedName>
</protein>
<gene>
    <name evidence="2" type="ORF">MM236_02065</name>
</gene>
<reference evidence="2" key="1">
    <citation type="submission" date="2022-03" db="EMBL/GenBank/DDBJ databases">
        <title>De novo assembled genomes of Belliella spp. (Cyclobacteriaceae) strains.</title>
        <authorList>
            <person name="Szabo A."/>
            <person name="Korponai K."/>
            <person name="Felfoldi T."/>
        </authorList>
    </citation>
    <scope>NUCLEOTIDE SEQUENCE</scope>
    <source>
        <strain evidence="2">DSM 107340</strain>
    </source>
</reference>
<dbReference type="EMBL" id="JAKZGS010000001">
    <property type="protein sequence ID" value="MCH7396749.1"/>
    <property type="molecule type" value="Genomic_DNA"/>
</dbReference>
<evidence type="ECO:0000313" key="2">
    <source>
        <dbReference type="EMBL" id="MCH7396749.1"/>
    </source>
</evidence>
<dbReference type="Proteomes" id="UP001165488">
    <property type="component" value="Unassembled WGS sequence"/>
</dbReference>
<comment type="caution">
    <text evidence="2">The sequence shown here is derived from an EMBL/GenBank/DDBJ whole genome shotgun (WGS) entry which is preliminary data.</text>
</comment>